<keyword evidence="1" id="KW-0547">Nucleotide-binding</keyword>
<dbReference type="Pfam" id="PF00005">
    <property type="entry name" value="ABC_tran"/>
    <property type="match status" value="2"/>
</dbReference>
<dbReference type="InterPro" id="IPR050334">
    <property type="entry name" value="Molybdenum_import_ModC"/>
</dbReference>
<dbReference type="AlphaFoldDB" id="A0AA40CFP2"/>
<feature type="domain" description="ABC transporter" evidence="4">
    <location>
        <begin position="357"/>
        <end position="659"/>
    </location>
</feature>
<evidence type="ECO:0000313" key="5">
    <source>
        <dbReference type="EMBL" id="KAK0637086.1"/>
    </source>
</evidence>
<dbReference type="EMBL" id="JAULSR010000001">
    <property type="protein sequence ID" value="KAK0637086.1"/>
    <property type="molecule type" value="Genomic_DNA"/>
</dbReference>
<accession>A0AA40CFP2</accession>
<evidence type="ECO:0000313" key="6">
    <source>
        <dbReference type="Proteomes" id="UP001174934"/>
    </source>
</evidence>
<dbReference type="GO" id="GO:0005524">
    <property type="term" value="F:ATP binding"/>
    <property type="evidence" value="ECO:0007669"/>
    <property type="project" value="UniProtKB-KW"/>
</dbReference>
<keyword evidence="6" id="KW-1185">Reference proteome</keyword>
<evidence type="ECO:0000256" key="3">
    <source>
        <dbReference type="SAM" id="MobiDB-lite"/>
    </source>
</evidence>
<dbReference type="PROSITE" id="PS50893">
    <property type="entry name" value="ABC_TRANSPORTER_2"/>
    <property type="match status" value="2"/>
</dbReference>
<sequence length="704" mass="77774">MVKKPRWRLIEVANGAFYRHHPSGRSLHPNPALFPNLNFRLDKSEPYDQTLQNWCIVGPSLSGKTTFLEILRGKHFCLPPKARAFPHLATESKTPEGAIRYVGFDTSSTNGGLGAATSTYMSARYESRREKTDFTLNDFLRGNMELNPSEPVPGLKDGGGPDTRLFNRVVTSLKLKELLSLPVSFLSNGQGRRARIARALLTSPDVLLLDEPFMGLDPPTVTELSRVLGQLAAQANPQLVLTARPQDPLPDWITHIVYLTTDCQVYAYSKGYKVLDGLLAYIKGVWRGTLKEEENMPIHTMGEVGRQLTKFGVKGESLLQRLQSEFPSVNLGEGKPASDEKKRDIGEPLVQMHGCRVNYGNKVVLGNWKTPQEDGNFVNGLCWTVRRGERWGVFGPNGSGKTTLVSLISSDHPQTYSLPIKLFGRSRLPEPGSGRLPLTFWDIQSRIGQSSPEIHQHMPRSLTVRQVLESAWADTFTSIPALDDTAKDQINATLKWFAHELNPSSSSHTPLAPSEKSQDDTLSWASDYLFGELSFSAQRVLLFLRAIIKHPDIVVLDEAFSGMDDAVRGKCMLFLEHGEAKIQDQAGHSVVDSPASESGNVKMTGLSDRQALMCISHVKEEVPDCIGKWICLPDALTNKPPRVGEVSSHAPFKTQSDLWNSIWGMGPSAIADTKNPPSGGKVPSQNPSKSSHWDDLWKATLGTK</sequence>
<feature type="domain" description="ABC transporter" evidence="4">
    <location>
        <begin position="10"/>
        <end position="287"/>
    </location>
</feature>
<evidence type="ECO:0000256" key="1">
    <source>
        <dbReference type="ARBA" id="ARBA00022741"/>
    </source>
</evidence>
<dbReference type="Proteomes" id="UP001174934">
    <property type="component" value="Unassembled WGS sequence"/>
</dbReference>
<comment type="caution">
    <text evidence="5">The sequence shown here is derived from an EMBL/GenBank/DDBJ whole genome shotgun (WGS) entry which is preliminary data.</text>
</comment>
<dbReference type="Gene3D" id="3.40.50.300">
    <property type="entry name" value="P-loop containing nucleotide triphosphate hydrolases"/>
    <property type="match status" value="2"/>
</dbReference>
<keyword evidence="2" id="KW-0067">ATP-binding</keyword>
<evidence type="ECO:0000259" key="4">
    <source>
        <dbReference type="PROSITE" id="PS50893"/>
    </source>
</evidence>
<dbReference type="SUPFAM" id="SSF52540">
    <property type="entry name" value="P-loop containing nucleoside triphosphate hydrolases"/>
    <property type="match status" value="2"/>
</dbReference>
<evidence type="ECO:0000256" key="2">
    <source>
        <dbReference type="ARBA" id="ARBA00022840"/>
    </source>
</evidence>
<keyword evidence="5" id="KW-0378">Hydrolase</keyword>
<name>A0AA40CFP2_9PEZI</name>
<feature type="region of interest" description="Disordered" evidence="3">
    <location>
        <begin position="665"/>
        <end position="704"/>
    </location>
</feature>
<dbReference type="PANTHER" id="PTHR43514:SF4">
    <property type="entry name" value="ABC TRANSPORTER I FAMILY MEMBER 10"/>
    <property type="match status" value="1"/>
</dbReference>
<organism evidence="5 6">
    <name type="scientific">Bombardia bombarda</name>
    <dbReference type="NCBI Taxonomy" id="252184"/>
    <lineage>
        <taxon>Eukaryota</taxon>
        <taxon>Fungi</taxon>
        <taxon>Dikarya</taxon>
        <taxon>Ascomycota</taxon>
        <taxon>Pezizomycotina</taxon>
        <taxon>Sordariomycetes</taxon>
        <taxon>Sordariomycetidae</taxon>
        <taxon>Sordariales</taxon>
        <taxon>Lasiosphaeriaceae</taxon>
        <taxon>Bombardia</taxon>
    </lineage>
</organism>
<proteinExistence type="predicted"/>
<dbReference type="GO" id="GO:0016887">
    <property type="term" value="F:ATP hydrolysis activity"/>
    <property type="evidence" value="ECO:0007669"/>
    <property type="project" value="InterPro"/>
</dbReference>
<reference evidence="5" key="1">
    <citation type="submission" date="2023-06" db="EMBL/GenBank/DDBJ databases">
        <title>Genome-scale phylogeny and comparative genomics of the fungal order Sordariales.</title>
        <authorList>
            <consortium name="Lawrence Berkeley National Laboratory"/>
            <person name="Hensen N."/>
            <person name="Bonometti L."/>
            <person name="Westerberg I."/>
            <person name="Brannstrom I.O."/>
            <person name="Guillou S."/>
            <person name="Cros-Aarteil S."/>
            <person name="Calhoun S."/>
            <person name="Haridas S."/>
            <person name="Kuo A."/>
            <person name="Mondo S."/>
            <person name="Pangilinan J."/>
            <person name="Riley R."/>
            <person name="LaButti K."/>
            <person name="Andreopoulos B."/>
            <person name="Lipzen A."/>
            <person name="Chen C."/>
            <person name="Yanf M."/>
            <person name="Daum C."/>
            <person name="Ng V."/>
            <person name="Clum A."/>
            <person name="Steindorff A."/>
            <person name="Ohm R."/>
            <person name="Martin F."/>
            <person name="Silar P."/>
            <person name="Natvig D."/>
            <person name="Lalanne C."/>
            <person name="Gautier V."/>
            <person name="Ament-velasquez S.L."/>
            <person name="Kruys A."/>
            <person name="Hutchinson M.I."/>
            <person name="Powell A.J."/>
            <person name="Barry K."/>
            <person name="Miller A.N."/>
            <person name="Grigoriev I.V."/>
            <person name="Debuchy R."/>
            <person name="Gladieux P."/>
            <person name="Thoren M.H."/>
            <person name="Johannesson H."/>
        </authorList>
    </citation>
    <scope>NUCLEOTIDE SEQUENCE</scope>
    <source>
        <strain evidence="5">SMH3391-2</strain>
    </source>
</reference>
<gene>
    <name evidence="5" type="ORF">B0T17DRAFT_483819</name>
</gene>
<dbReference type="InterPro" id="IPR003439">
    <property type="entry name" value="ABC_transporter-like_ATP-bd"/>
</dbReference>
<dbReference type="InterPro" id="IPR027417">
    <property type="entry name" value="P-loop_NTPase"/>
</dbReference>
<protein>
    <submittedName>
        <fullName evidence="5">P-loop containing nucleoside triphosphate hydrolase protein</fullName>
    </submittedName>
</protein>
<dbReference type="PANTHER" id="PTHR43514">
    <property type="entry name" value="ABC TRANSPORTER I FAMILY MEMBER 10"/>
    <property type="match status" value="1"/>
</dbReference>
<dbReference type="GO" id="GO:0005739">
    <property type="term" value="C:mitochondrion"/>
    <property type="evidence" value="ECO:0007669"/>
    <property type="project" value="TreeGrafter"/>
</dbReference>
<dbReference type="SMART" id="SM00382">
    <property type="entry name" value="AAA"/>
    <property type="match status" value="2"/>
</dbReference>
<dbReference type="InterPro" id="IPR003593">
    <property type="entry name" value="AAA+_ATPase"/>
</dbReference>